<keyword evidence="1" id="KW-0540">Nuclease</keyword>
<gene>
    <name evidence="1" type="ORF">ACFO6W_21360</name>
</gene>
<evidence type="ECO:0000313" key="1">
    <source>
        <dbReference type="EMBL" id="MFC4676239.1"/>
    </source>
</evidence>
<proteinExistence type="predicted"/>
<name>A0ABV9L174_9BACT</name>
<dbReference type="EMBL" id="JBHSGN010000128">
    <property type="protein sequence ID" value="MFC4676239.1"/>
    <property type="molecule type" value="Genomic_DNA"/>
</dbReference>
<protein>
    <submittedName>
        <fullName evidence="1">HNH endonuclease</fullName>
    </submittedName>
</protein>
<keyword evidence="2" id="KW-1185">Reference proteome</keyword>
<accession>A0ABV9L174</accession>
<reference evidence="2" key="1">
    <citation type="journal article" date="2019" name="Int. J. Syst. Evol. Microbiol.">
        <title>The Global Catalogue of Microorganisms (GCM) 10K type strain sequencing project: providing services to taxonomists for standard genome sequencing and annotation.</title>
        <authorList>
            <consortium name="The Broad Institute Genomics Platform"/>
            <consortium name="The Broad Institute Genome Sequencing Center for Infectious Disease"/>
            <person name="Wu L."/>
            <person name="Ma J."/>
        </authorList>
    </citation>
    <scope>NUCLEOTIDE SEQUENCE [LARGE SCALE GENOMIC DNA]</scope>
    <source>
        <strain evidence="2">CCUG 66188</strain>
    </source>
</reference>
<dbReference type="RefSeq" id="WP_380000268.1">
    <property type="nucleotide sequence ID" value="NZ_JBHSGN010000128.1"/>
</dbReference>
<evidence type="ECO:0000313" key="2">
    <source>
        <dbReference type="Proteomes" id="UP001596023"/>
    </source>
</evidence>
<organism evidence="1 2">
    <name type="scientific">Dysgonomonas termitidis</name>
    <dbReference type="NCBI Taxonomy" id="1516126"/>
    <lineage>
        <taxon>Bacteria</taxon>
        <taxon>Pseudomonadati</taxon>
        <taxon>Bacteroidota</taxon>
        <taxon>Bacteroidia</taxon>
        <taxon>Bacteroidales</taxon>
        <taxon>Dysgonomonadaceae</taxon>
        <taxon>Dysgonomonas</taxon>
    </lineage>
</organism>
<dbReference type="Proteomes" id="UP001596023">
    <property type="component" value="Unassembled WGS sequence"/>
</dbReference>
<comment type="caution">
    <text evidence="1">The sequence shown here is derived from an EMBL/GenBank/DDBJ whole genome shotgun (WGS) entry which is preliminary data.</text>
</comment>
<keyword evidence="1" id="KW-0378">Hydrolase</keyword>
<dbReference type="GO" id="GO:0004519">
    <property type="term" value="F:endonuclease activity"/>
    <property type="evidence" value="ECO:0007669"/>
    <property type="project" value="UniProtKB-KW"/>
</dbReference>
<sequence>MNRQPKYCMYATLLDRYEGYINSSRIYNEYWGFSENPPHTEEEFREIQRMALIDTINRVPFDSEDADRGTAFNEVVDCIINRSFQEIQEGVFMQNTGKVITIILNDKQEAISCINGHTFTFPLTLCKEFAGYFKGATTQLRTEGILNTRYGDVLLYGYIDELMPVSVHDIKMTKRYSVGKFRHNWQHLVYPYCLNQQGNNINDFEYNVAHINILKSGFFYDTYTEHYAYVEERDVPRLQAHVEGLIEFIEKHRELITDKKILGIQILDAD</sequence>
<keyword evidence="1" id="KW-0255">Endonuclease</keyword>